<sequence length="50" mass="5746">MSLPARAMPMPDGVTYPNVGDGCQDVMWHSFRCFRSCQGSYVYVMKKRQL</sequence>
<dbReference type="EMBL" id="KZ451982">
    <property type="protein sequence ID" value="PKA54747.1"/>
    <property type="molecule type" value="Genomic_DNA"/>
</dbReference>
<keyword evidence="2" id="KW-1185">Reference proteome</keyword>
<proteinExistence type="predicted"/>
<evidence type="ECO:0000313" key="1">
    <source>
        <dbReference type="EMBL" id="PKA54747.1"/>
    </source>
</evidence>
<organism evidence="1 2">
    <name type="scientific">Apostasia shenzhenica</name>
    <dbReference type="NCBI Taxonomy" id="1088818"/>
    <lineage>
        <taxon>Eukaryota</taxon>
        <taxon>Viridiplantae</taxon>
        <taxon>Streptophyta</taxon>
        <taxon>Embryophyta</taxon>
        <taxon>Tracheophyta</taxon>
        <taxon>Spermatophyta</taxon>
        <taxon>Magnoliopsida</taxon>
        <taxon>Liliopsida</taxon>
        <taxon>Asparagales</taxon>
        <taxon>Orchidaceae</taxon>
        <taxon>Apostasioideae</taxon>
        <taxon>Apostasia</taxon>
    </lineage>
</organism>
<accession>A0A2I0AGS3</accession>
<evidence type="ECO:0000313" key="2">
    <source>
        <dbReference type="Proteomes" id="UP000236161"/>
    </source>
</evidence>
<gene>
    <name evidence="1" type="ORF">AXF42_Ash000582</name>
</gene>
<dbReference type="AlphaFoldDB" id="A0A2I0AGS3"/>
<protein>
    <submittedName>
        <fullName evidence="1">Uncharacterized protein</fullName>
    </submittedName>
</protein>
<name>A0A2I0AGS3_9ASPA</name>
<dbReference type="Proteomes" id="UP000236161">
    <property type="component" value="Unassembled WGS sequence"/>
</dbReference>
<reference evidence="1 2" key="1">
    <citation type="journal article" date="2017" name="Nature">
        <title>The Apostasia genome and the evolution of orchids.</title>
        <authorList>
            <person name="Zhang G.Q."/>
            <person name="Liu K.W."/>
            <person name="Li Z."/>
            <person name="Lohaus R."/>
            <person name="Hsiao Y.Y."/>
            <person name="Niu S.C."/>
            <person name="Wang J.Y."/>
            <person name="Lin Y.C."/>
            <person name="Xu Q."/>
            <person name="Chen L.J."/>
            <person name="Yoshida K."/>
            <person name="Fujiwara S."/>
            <person name="Wang Z.W."/>
            <person name="Zhang Y.Q."/>
            <person name="Mitsuda N."/>
            <person name="Wang M."/>
            <person name="Liu G.H."/>
            <person name="Pecoraro L."/>
            <person name="Huang H.X."/>
            <person name="Xiao X.J."/>
            <person name="Lin M."/>
            <person name="Wu X.Y."/>
            <person name="Wu W.L."/>
            <person name="Chen Y.Y."/>
            <person name="Chang S.B."/>
            <person name="Sakamoto S."/>
            <person name="Ohme-Takagi M."/>
            <person name="Yagi M."/>
            <person name="Zeng S.J."/>
            <person name="Shen C.Y."/>
            <person name="Yeh C.M."/>
            <person name="Luo Y.B."/>
            <person name="Tsai W.C."/>
            <person name="Van de Peer Y."/>
            <person name="Liu Z.J."/>
        </authorList>
    </citation>
    <scope>NUCLEOTIDE SEQUENCE [LARGE SCALE GENOMIC DNA]</scope>
    <source>
        <strain evidence="2">cv. Shenzhen</strain>
        <tissue evidence="1">Stem</tissue>
    </source>
</reference>